<dbReference type="Pfam" id="PF17919">
    <property type="entry name" value="RT_RNaseH_2"/>
    <property type="match status" value="1"/>
</dbReference>
<dbReference type="Gene3D" id="3.30.70.270">
    <property type="match status" value="2"/>
</dbReference>
<dbReference type="PROSITE" id="PS50994">
    <property type="entry name" value="INTEGRASE"/>
    <property type="match status" value="1"/>
</dbReference>
<dbReference type="GO" id="GO:0006310">
    <property type="term" value="P:DNA recombination"/>
    <property type="evidence" value="ECO:0007669"/>
    <property type="project" value="UniProtKB-KW"/>
</dbReference>
<protein>
    <submittedName>
        <fullName evidence="5">Uncharacterized protein</fullName>
    </submittedName>
</protein>
<dbReference type="CDD" id="cd00303">
    <property type="entry name" value="retropepsin_like"/>
    <property type="match status" value="1"/>
</dbReference>
<dbReference type="PROSITE" id="PS50879">
    <property type="entry name" value="RNASE_H_1"/>
    <property type="match status" value="1"/>
</dbReference>
<dbReference type="InterPro" id="IPR043502">
    <property type="entry name" value="DNA/RNA_pol_sf"/>
</dbReference>
<organism evidence="5">
    <name type="scientific">Fagus sylvatica</name>
    <name type="common">Beechnut</name>
    <dbReference type="NCBI Taxonomy" id="28930"/>
    <lineage>
        <taxon>Eukaryota</taxon>
        <taxon>Viridiplantae</taxon>
        <taxon>Streptophyta</taxon>
        <taxon>Embryophyta</taxon>
        <taxon>Tracheophyta</taxon>
        <taxon>Spermatophyta</taxon>
        <taxon>Magnoliopsida</taxon>
        <taxon>eudicotyledons</taxon>
        <taxon>Gunneridae</taxon>
        <taxon>Pentapetalae</taxon>
        <taxon>rosids</taxon>
        <taxon>fabids</taxon>
        <taxon>Fagales</taxon>
        <taxon>Fagaceae</taxon>
        <taxon>Fagus</taxon>
    </lineage>
</organism>
<dbReference type="Pfam" id="PF17921">
    <property type="entry name" value="Integrase_H2C2"/>
    <property type="match status" value="1"/>
</dbReference>
<dbReference type="GO" id="GO:0004523">
    <property type="term" value="F:RNA-DNA hybrid ribonuclease activity"/>
    <property type="evidence" value="ECO:0007669"/>
    <property type="project" value="InterPro"/>
</dbReference>
<dbReference type="Gene3D" id="1.10.340.70">
    <property type="match status" value="1"/>
</dbReference>
<dbReference type="InterPro" id="IPR043128">
    <property type="entry name" value="Rev_trsase/Diguanyl_cyclase"/>
</dbReference>
<dbReference type="Pfam" id="PF00665">
    <property type="entry name" value="rve"/>
    <property type="match status" value="1"/>
</dbReference>
<dbReference type="InterPro" id="IPR041577">
    <property type="entry name" value="RT_RNaseH_2"/>
</dbReference>
<feature type="compositionally biased region" description="Polar residues" evidence="2">
    <location>
        <begin position="114"/>
        <end position="127"/>
    </location>
</feature>
<dbReference type="GO" id="GO:0003676">
    <property type="term" value="F:nucleic acid binding"/>
    <property type="evidence" value="ECO:0007669"/>
    <property type="project" value="InterPro"/>
</dbReference>
<reference evidence="5" key="1">
    <citation type="submission" date="2018-02" db="EMBL/GenBank/DDBJ databases">
        <authorList>
            <person name="Cohen D.B."/>
            <person name="Kent A.D."/>
        </authorList>
    </citation>
    <scope>NUCLEOTIDE SEQUENCE</scope>
</reference>
<dbReference type="InterPro" id="IPR021109">
    <property type="entry name" value="Peptidase_aspartic_dom_sf"/>
</dbReference>
<dbReference type="EMBL" id="OIVN01006259">
    <property type="protein sequence ID" value="SPD29083.1"/>
    <property type="molecule type" value="Genomic_DNA"/>
</dbReference>
<dbReference type="Pfam" id="PF13456">
    <property type="entry name" value="RVT_3"/>
    <property type="match status" value="1"/>
</dbReference>
<dbReference type="SUPFAM" id="SSF53098">
    <property type="entry name" value="Ribonuclease H-like"/>
    <property type="match status" value="2"/>
</dbReference>
<dbReference type="Gene3D" id="3.10.10.10">
    <property type="entry name" value="HIV Type 1 Reverse Transcriptase, subunit A, domain 1"/>
    <property type="match status" value="1"/>
</dbReference>
<dbReference type="InterPro" id="IPR001584">
    <property type="entry name" value="Integrase_cat-core"/>
</dbReference>
<dbReference type="Gene3D" id="2.40.70.10">
    <property type="entry name" value="Acid Proteases"/>
    <property type="match status" value="1"/>
</dbReference>
<feature type="region of interest" description="Disordered" evidence="2">
    <location>
        <begin position="1"/>
        <end position="241"/>
    </location>
</feature>
<feature type="compositionally biased region" description="Pro residues" evidence="2">
    <location>
        <begin position="50"/>
        <end position="73"/>
    </location>
</feature>
<evidence type="ECO:0000256" key="2">
    <source>
        <dbReference type="SAM" id="MobiDB-lite"/>
    </source>
</evidence>
<name>A0A2N9IY37_FAGSY</name>
<dbReference type="InterPro" id="IPR036397">
    <property type="entry name" value="RNaseH_sf"/>
</dbReference>
<feature type="compositionally biased region" description="Basic and acidic residues" evidence="2">
    <location>
        <begin position="150"/>
        <end position="159"/>
    </location>
</feature>
<feature type="compositionally biased region" description="Basic residues" evidence="2">
    <location>
        <begin position="205"/>
        <end position="214"/>
    </location>
</feature>
<dbReference type="PANTHER" id="PTHR48475">
    <property type="entry name" value="RIBONUCLEASE H"/>
    <property type="match status" value="1"/>
</dbReference>
<evidence type="ECO:0000256" key="1">
    <source>
        <dbReference type="ARBA" id="ARBA00023172"/>
    </source>
</evidence>
<gene>
    <name evidence="5" type="ORF">FSB_LOCUS56965</name>
</gene>
<dbReference type="SUPFAM" id="SSF50630">
    <property type="entry name" value="Acid proteases"/>
    <property type="match status" value="1"/>
</dbReference>
<dbReference type="InterPro" id="IPR041588">
    <property type="entry name" value="Integrase_H2C2"/>
</dbReference>
<evidence type="ECO:0000259" key="4">
    <source>
        <dbReference type="PROSITE" id="PS50994"/>
    </source>
</evidence>
<proteinExistence type="predicted"/>
<keyword evidence="1" id="KW-0233">DNA recombination</keyword>
<dbReference type="Pfam" id="PF00078">
    <property type="entry name" value="RVT_1"/>
    <property type="match status" value="1"/>
</dbReference>
<dbReference type="SUPFAM" id="SSF56672">
    <property type="entry name" value="DNA/RNA polymerases"/>
    <property type="match status" value="1"/>
</dbReference>
<dbReference type="PANTHER" id="PTHR48475:SF1">
    <property type="entry name" value="RNASE H TYPE-1 DOMAIN-CONTAINING PROTEIN"/>
    <property type="match status" value="1"/>
</dbReference>
<feature type="domain" description="Integrase catalytic" evidence="4">
    <location>
        <begin position="1383"/>
        <end position="1548"/>
    </location>
</feature>
<dbReference type="InterPro" id="IPR012337">
    <property type="entry name" value="RNaseH-like_sf"/>
</dbReference>
<feature type="domain" description="RNase H type-1" evidence="3">
    <location>
        <begin position="1120"/>
        <end position="1249"/>
    </location>
</feature>
<feature type="compositionally biased region" description="Polar residues" evidence="2">
    <location>
        <begin position="1"/>
        <end position="10"/>
    </location>
</feature>
<feature type="compositionally biased region" description="Basic residues" evidence="2">
    <location>
        <begin position="227"/>
        <end position="237"/>
    </location>
</feature>
<evidence type="ECO:0000313" key="5">
    <source>
        <dbReference type="EMBL" id="SPD29083.1"/>
    </source>
</evidence>
<sequence>MSGVPSTSRRPPSVVVEDASLSRVSSGTSYRPSRDLAELQRTAGRALVTPAPPQQPAPPQLLAPPQHPAPPQSLAPSRHTHPNQVSAVRPDEGATSRRLVPEQTNRGDARRSLAYSTKSSQTQNSQELIAELRQEIQALKQVAKGRKDKSHPTAKERPTKKTHASQRRSPERPTLSHKSQQHDLSETSSSQSESRSPTPPAVSHKPLKPGKASRSRPPLYGETSAPGKKHQSRKTVRPGRQNAVWKAFDLISSSPFSKEIEKAKMPERYPVPRFEIYNGRTDPVTHIGHYHQSMALSRNNDPLMCRLFPSSLGEVAMRWFNQLGVWTIYSWDQLAEAFVARFITNSRKRKEMGFWETYNDIESCGEEVAITTFKMGLPAESGLRQSLVKHPPANLGKLMYKIDQFVRIEEDGHKPLMDQIVAQPKSTIAKPAARSGNTSKNLSAPRNFVAPTFRAFETVFKEPIYKVHLEKLASEGHLDQYVNRDLSSKKETGPDARQPQSLNTPAAGIIHVIHNPSCSAVPSPSCRFKMQKAAHLRRSFSIRDAAHPAPVYSVRAGNMEQAISFSDDDLRDVQLPHNDPLVVTLRIGNYDVQRVLIDQGSFAEVMYQDLYGKLGLGEAELTDFTTPIFGFSGEPVIPLGKIMLPVLAGPINLQTEFIVVRASSPYNAIMGRDWLHRMRAVPSTLHQKLRFPTADGVMELNGDQSQELEDGEAIVTEQPDKVFFDSSTPEKFFLIGSNLSPVDRECLLQVLIDNQDIFAWSVYDAPGVSPDLASHTLNIKPEHRPVVQKRRKLAPERATIVLEEVERLLASGAIREVQYPAWLSKYGGSKKEERKVERATYQRMVTKMFGPMLGKTVEVYIDDMLVKSLREENHIADLLQVFNILRRDNLRLNASKCTFGVGSGKFLGHIVSRRGIEANPDQIAALINLAEPRNVKQPFFRLLGKRSRFEWDEECSVAFQAIKAYLSTPPCLSIPNPGEPLFLYLAVSDHAVSAVLVRESTQDQRPVFFVSKTMDEAELRYLPLEKAALALLYAAKKLPHYFQSSTVTVLSDLPLKMLLQRSDFTGRITRWGVYLGSLGVEYKPRTAIKGQVLAEFLAEFQYDPSNPTLFNPAQTHFNSDEVEWKLFVDGASNSKGSGAGIVLISPEGLVLEQAVRLKFSASNNEAEYEAMLIGLRTAKKLGAGNLQIFCDSQLVANQISGEYQARDDRMSAYLTVARTLLSEFDSTHVAQIGREHNSHADVLAKIGNGFRIGYAENGMHRDAGAAKFSGSRRHQDNKLPEDKKEARMIKQKAPRFWVSEEGQLYRRSFTGPYLLCVHPDKVNDFLFEIHEGICGSHTGGRSLAHRALSQGYWWPYMQADALKYVQECDKCQRFAPMIHQPARELNPLSSPWPFAQWGLDIVGPLPRAPGNKKFLITATDYFTKWIEAEPLSNIRDVDTKRFLWKNIITRFGIPWAVISDNGTQFESKLFKGFCSDLSIRNFFSSPGYPQSNGQAEISNKVVLSGIKRKLEAAKGKWVEELPSVLWTYRTTVRRSTNETPFALAFGVEAVIPLEIGMPTIRTTEFTVQTNEERLGKDLDLVEEKRNLAVVRLAAYQQQMRRAHNKSVKPRTFRAGDLVLRKVMANTRRPNDGKLGPNWEGPYKVLSQTGHGAYRLEDLDGKPVPRPWNTCNLRKYFF</sequence>
<dbReference type="InterPro" id="IPR002156">
    <property type="entry name" value="RNaseH_domain"/>
</dbReference>
<dbReference type="Gene3D" id="3.10.20.370">
    <property type="match status" value="1"/>
</dbReference>
<dbReference type="GO" id="GO:0015074">
    <property type="term" value="P:DNA integration"/>
    <property type="evidence" value="ECO:0007669"/>
    <property type="project" value="InterPro"/>
</dbReference>
<feature type="compositionally biased region" description="Polar residues" evidence="2">
    <location>
        <begin position="22"/>
        <end position="31"/>
    </location>
</feature>
<feature type="compositionally biased region" description="Low complexity" evidence="2">
    <location>
        <begin position="186"/>
        <end position="196"/>
    </location>
</feature>
<evidence type="ECO:0000259" key="3">
    <source>
        <dbReference type="PROSITE" id="PS50879"/>
    </source>
</evidence>
<dbReference type="CDD" id="cd09279">
    <property type="entry name" value="RNase_HI_like"/>
    <property type="match status" value="1"/>
</dbReference>
<dbReference type="CDD" id="cd01647">
    <property type="entry name" value="RT_LTR"/>
    <property type="match status" value="1"/>
</dbReference>
<accession>A0A2N9IY37</accession>
<dbReference type="Gene3D" id="3.30.420.10">
    <property type="entry name" value="Ribonuclease H-like superfamily/Ribonuclease H"/>
    <property type="match status" value="2"/>
</dbReference>
<dbReference type="InterPro" id="IPR000477">
    <property type="entry name" value="RT_dom"/>
</dbReference>